<sequence length="126" mass="14470">MRGRVSRPLSVRSGANAGRGGNYRTIYKPWISNVNQNLFCTLARRRRDQLFDVVSVAALQQQIDQGNALSLSTFPRRRSIVSTRCASPDRHSDKIQELETNQRAMRREREKIQSKAAKEWLERGAK</sequence>
<feature type="region of interest" description="Disordered" evidence="1">
    <location>
        <begin position="104"/>
        <end position="126"/>
    </location>
</feature>
<keyword evidence="2" id="KW-1185">Reference proteome</keyword>
<dbReference type="AlphaFoldDB" id="A0AAF3FML5"/>
<feature type="compositionally biased region" description="Basic and acidic residues" evidence="1">
    <location>
        <begin position="105"/>
        <end position="126"/>
    </location>
</feature>
<accession>A0AAF3FML5</accession>
<organism evidence="2 3">
    <name type="scientific">Mesorhabditis belari</name>
    <dbReference type="NCBI Taxonomy" id="2138241"/>
    <lineage>
        <taxon>Eukaryota</taxon>
        <taxon>Metazoa</taxon>
        <taxon>Ecdysozoa</taxon>
        <taxon>Nematoda</taxon>
        <taxon>Chromadorea</taxon>
        <taxon>Rhabditida</taxon>
        <taxon>Rhabditina</taxon>
        <taxon>Rhabditomorpha</taxon>
        <taxon>Rhabditoidea</taxon>
        <taxon>Rhabditidae</taxon>
        <taxon>Mesorhabditinae</taxon>
        <taxon>Mesorhabditis</taxon>
    </lineage>
</organism>
<protein>
    <submittedName>
        <fullName evidence="3">Uncharacterized protein</fullName>
    </submittedName>
</protein>
<dbReference type="WBParaSite" id="MBELARI_LOCUS8416">
    <property type="protein sequence ID" value="MBELARI_LOCUS8416"/>
    <property type="gene ID" value="MBELARI_LOCUS8416"/>
</dbReference>
<evidence type="ECO:0000313" key="2">
    <source>
        <dbReference type="Proteomes" id="UP000887575"/>
    </source>
</evidence>
<evidence type="ECO:0000256" key="1">
    <source>
        <dbReference type="SAM" id="MobiDB-lite"/>
    </source>
</evidence>
<proteinExistence type="predicted"/>
<evidence type="ECO:0000313" key="3">
    <source>
        <dbReference type="WBParaSite" id="MBELARI_LOCUS8416"/>
    </source>
</evidence>
<reference evidence="3" key="1">
    <citation type="submission" date="2024-02" db="UniProtKB">
        <authorList>
            <consortium name="WormBaseParasite"/>
        </authorList>
    </citation>
    <scope>IDENTIFICATION</scope>
</reference>
<name>A0AAF3FML5_9BILA</name>
<dbReference type="Proteomes" id="UP000887575">
    <property type="component" value="Unassembled WGS sequence"/>
</dbReference>